<dbReference type="KEGG" id="kcm:ABWK59_03025"/>
<feature type="domain" description="Methyltransferase type 11" evidence="4">
    <location>
        <begin position="58"/>
        <end position="145"/>
    </location>
</feature>
<keyword evidence="2 5" id="KW-0489">Methyltransferase</keyword>
<dbReference type="SUPFAM" id="SSF53335">
    <property type="entry name" value="S-adenosyl-L-methionine-dependent methyltransferases"/>
    <property type="match status" value="1"/>
</dbReference>
<comment type="similarity">
    <text evidence="1">Belongs to the methyltransferase superfamily.</text>
</comment>
<dbReference type="Gene3D" id="3.40.50.150">
    <property type="entry name" value="Vaccinia Virus protein VP39"/>
    <property type="match status" value="1"/>
</dbReference>
<dbReference type="AlphaFoldDB" id="A0AAU8JP16"/>
<protein>
    <submittedName>
        <fullName evidence="5">Class I SAM-dependent methyltransferase</fullName>
        <ecNumber evidence="5">2.1.1.-</ecNumber>
    </submittedName>
</protein>
<keyword evidence="3 5" id="KW-0808">Transferase</keyword>
<sequence length="278" mass="29772">MPTQPSEQTPQPSRDSRRLRAVAESFGVDPARYDRARPRYPDALVQAVTAAAPGPDLLDVGIGTGIAARQFRAAGCRVLGVEIDPRMAGFARRAGLAVEVAAFEDWDPAGRTFDAVVSAQTWHWVDPVAGPARAAEVLRPGGRLAVFWNVEQPPSALAEAFAEVYRRLLPDSPAARRWGSGGRDGYRLLCAGAADGIRASGAFEEPEQWRFGWERTYTRDEWLDQIPTTGAHTRLSPTGLRAVLAGIGAAVDRAGGAFTLRCSTLVVTAVRAGRPTGA</sequence>
<evidence type="ECO:0000256" key="1">
    <source>
        <dbReference type="ARBA" id="ARBA00008361"/>
    </source>
</evidence>
<evidence type="ECO:0000256" key="2">
    <source>
        <dbReference type="ARBA" id="ARBA00022603"/>
    </source>
</evidence>
<gene>
    <name evidence="5" type="ORF">ABWK59_03025</name>
</gene>
<dbReference type="GO" id="GO:0032259">
    <property type="term" value="P:methylation"/>
    <property type="evidence" value="ECO:0007669"/>
    <property type="project" value="UniProtKB-KW"/>
</dbReference>
<dbReference type="EMBL" id="CP159872">
    <property type="protein sequence ID" value="XCM77976.1"/>
    <property type="molecule type" value="Genomic_DNA"/>
</dbReference>
<dbReference type="InterPro" id="IPR029063">
    <property type="entry name" value="SAM-dependent_MTases_sf"/>
</dbReference>
<dbReference type="Pfam" id="PF08241">
    <property type="entry name" value="Methyltransf_11"/>
    <property type="match status" value="1"/>
</dbReference>
<proteinExistence type="inferred from homology"/>
<dbReference type="InterPro" id="IPR051052">
    <property type="entry name" value="Diverse_substrate_MTase"/>
</dbReference>
<dbReference type="CDD" id="cd02440">
    <property type="entry name" value="AdoMet_MTases"/>
    <property type="match status" value="1"/>
</dbReference>
<dbReference type="GO" id="GO:0008757">
    <property type="term" value="F:S-adenosylmethionine-dependent methyltransferase activity"/>
    <property type="evidence" value="ECO:0007669"/>
    <property type="project" value="InterPro"/>
</dbReference>
<dbReference type="PANTHER" id="PTHR44942">
    <property type="entry name" value="METHYLTRANSF_11 DOMAIN-CONTAINING PROTEIN"/>
    <property type="match status" value="1"/>
</dbReference>
<dbReference type="RefSeq" id="WP_354637713.1">
    <property type="nucleotide sequence ID" value="NZ_CP159872.1"/>
</dbReference>
<dbReference type="EC" id="2.1.1.-" evidence="5"/>
<organism evidence="5">
    <name type="scientific">Kitasatospora camelliae</name>
    <dbReference type="NCBI Taxonomy" id="3156397"/>
    <lineage>
        <taxon>Bacteria</taxon>
        <taxon>Bacillati</taxon>
        <taxon>Actinomycetota</taxon>
        <taxon>Actinomycetes</taxon>
        <taxon>Kitasatosporales</taxon>
        <taxon>Streptomycetaceae</taxon>
        <taxon>Kitasatospora</taxon>
    </lineage>
</organism>
<accession>A0AAU8JP16</accession>
<name>A0AAU8JP16_9ACTN</name>
<evidence type="ECO:0000313" key="5">
    <source>
        <dbReference type="EMBL" id="XCM77976.1"/>
    </source>
</evidence>
<reference evidence="5" key="1">
    <citation type="submission" date="2024-06" db="EMBL/GenBank/DDBJ databases">
        <title>The genome sequences of Kitasatospora sp. strain HUAS MG31.</title>
        <authorList>
            <person name="Mo P."/>
        </authorList>
    </citation>
    <scope>NUCLEOTIDE SEQUENCE</scope>
    <source>
        <strain evidence="5">HUAS MG31</strain>
    </source>
</reference>
<evidence type="ECO:0000259" key="4">
    <source>
        <dbReference type="Pfam" id="PF08241"/>
    </source>
</evidence>
<dbReference type="InterPro" id="IPR013216">
    <property type="entry name" value="Methyltransf_11"/>
</dbReference>
<evidence type="ECO:0000256" key="3">
    <source>
        <dbReference type="ARBA" id="ARBA00022679"/>
    </source>
</evidence>
<dbReference type="PANTHER" id="PTHR44942:SF4">
    <property type="entry name" value="METHYLTRANSFERASE TYPE 11 DOMAIN-CONTAINING PROTEIN"/>
    <property type="match status" value="1"/>
</dbReference>